<feature type="transmembrane region" description="Helical" evidence="2">
    <location>
        <begin position="6"/>
        <end position="27"/>
    </location>
</feature>
<evidence type="ECO:0000256" key="1">
    <source>
        <dbReference type="SAM" id="Coils"/>
    </source>
</evidence>
<protein>
    <recommendedName>
        <fullName evidence="5">DUF2730 family protein</fullName>
    </recommendedName>
</protein>
<accession>A0A239AKE7</accession>
<keyword evidence="2" id="KW-0472">Membrane</keyword>
<dbReference type="OrthoDB" id="5459852at2"/>
<reference evidence="3 4" key="1">
    <citation type="submission" date="2017-06" db="EMBL/GenBank/DDBJ databases">
        <authorList>
            <person name="Kim H.J."/>
            <person name="Triplett B.A."/>
        </authorList>
    </citation>
    <scope>NUCLEOTIDE SEQUENCE [LARGE SCALE GENOMIC DNA]</scope>
    <source>
        <strain evidence="3 4">DSM 13116</strain>
    </source>
</reference>
<keyword evidence="4" id="KW-1185">Reference proteome</keyword>
<dbReference type="AlphaFoldDB" id="A0A239AKE7"/>
<evidence type="ECO:0008006" key="5">
    <source>
        <dbReference type="Google" id="ProtNLM"/>
    </source>
</evidence>
<dbReference type="Proteomes" id="UP000198324">
    <property type="component" value="Unassembled WGS sequence"/>
</dbReference>
<feature type="coiled-coil region" evidence="1">
    <location>
        <begin position="46"/>
        <end position="73"/>
    </location>
</feature>
<gene>
    <name evidence="3" type="ORF">SAMN04488503_2013</name>
</gene>
<evidence type="ECO:0000313" key="4">
    <source>
        <dbReference type="Proteomes" id="UP000198324"/>
    </source>
</evidence>
<keyword evidence="2" id="KW-1133">Transmembrane helix</keyword>
<keyword evidence="1" id="KW-0175">Coiled coil</keyword>
<organism evidence="3 4">
    <name type="scientific">Humidesulfovibrio mexicanus</name>
    <dbReference type="NCBI Taxonomy" id="147047"/>
    <lineage>
        <taxon>Bacteria</taxon>
        <taxon>Pseudomonadati</taxon>
        <taxon>Thermodesulfobacteriota</taxon>
        <taxon>Desulfovibrionia</taxon>
        <taxon>Desulfovibrionales</taxon>
        <taxon>Desulfovibrionaceae</taxon>
        <taxon>Humidesulfovibrio</taxon>
    </lineage>
</organism>
<sequence>MDWWDKILNVLSLVLVVIQGLLAWALWSLRKQFVSAEHCDGKCAAMAEKHAALSQAQAQLEQAQKALPDADEVQAMAVQLAEIEGSIKAVMATVQGQAELMARIERPLNLLLEHHVRRGDR</sequence>
<name>A0A239AKE7_9BACT</name>
<keyword evidence="2" id="KW-0812">Transmembrane</keyword>
<evidence type="ECO:0000256" key="2">
    <source>
        <dbReference type="SAM" id="Phobius"/>
    </source>
</evidence>
<dbReference type="EMBL" id="FZOC01000004">
    <property type="protein sequence ID" value="SNR95534.1"/>
    <property type="molecule type" value="Genomic_DNA"/>
</dbReference>
<dbReference type="RefSeq" id="WP_089274246.1">
    <property type="nucleotide sequence ID" value="NZ_FZOC01000004.1"/>
</dbReference>
<evidence type="ECO:0000313" key="3">
    <source>
        <dbReference type="EMBL" id="SNR95534.1"/>
    </source>
</evidence>
<proteinExistence type="predicted"/>